<protein>
    <submittedName>
        <fullName evidence="3">Uncharacterized protein</fullName>
    </submittedName>
</protein>
<name>A0A914UK94_9BILA</name>
<reference evidence="3" key="1">
    <citation type="submission" date="2022-11" db="UniProtKB">
        <authorList>
            <consortium name="WormBaseParasite"/>
        </authorList>
    </citation>
    <scope>IDENTIFICATION</scope>
</reference>
<accession>A0A914UK94</accession>
<feature type="region of interest" description="Disordered" evidence="1">
    <location>
        <begin position="12"/>
        <end position="49"/>
    </location>
</feature>
<dbReference type="AlphaFoldDB" id="A0A914UK94"/>
<organism evidence="2 3">
    <name type="scientific">Plectus sambesii</name>
    <dbReference type="NCBI Taxonomy" id="2011161"/>
    <lineage>
        <taxon>Eukaryota</taxon>
        <taxon>Metazoa</taxon>
        <taxon>Ecdysozoa</taxon>
        <taxon>Nematoda</taxon>
        <taxon>Chromadorea</taxon>
        <taxon>Plectida</taxon>
        <taxon>Plectina</taxon>
        <taxon>Plectoidea</taxon>
        <taxon>Plectidae</taxon>
        <taxon>Plectus</taxon>
    </lineage>
</organism>
<keyword evidence="2" id="KW-1185">Reference proteome</keyword>
<evidence type="ECO:0000313" key="3">
    <source>
        <dbReference type="WBParaSite" id="PSAMB.scaffold1065size36429.g10716.t1"/>
    </source>
</evidence>
<evidence type="ECO:0000313" key="2">
    <source>
        <dbReference type="Proteomes" id="UP000887566"/>
    </source>
</evidence>
<evidence type="ECO:0000256" key="1">
    <source>
        <dbReference type="SAM" id="MobiDB-lite"/>
    </source>
</evidence>
<dbReference type="WBParaSite" id="PSAMB.scaffold1065size36429.g10716.t1">
    <property type="protein sequence ID" value="PSAMB.scaffold1065size36429.g10716.t1"/>
    <property type="gene ID" value="PSAMB.scaffold1065size36429.g10716"/>
</dbReference>
<dbReference type="Proteomes" id="UP000887566">
    <property type="component" value="Unplaced"/>
</dbReference>
<proteinExistence type="predicted"/>
<sequence length="99" mass="10637">MRECLATRMVLKGGGKRARSDQKKKTLSNASNRFAESCVGGPRSNGRKDAGIVSPYTPLITAAVINSVVHIACCRVPRRRPGRVGWPQTSTPAAIRSTC</sequence>